<evidence type="ECO:0000313" key="2">
    <source>
        <dbReference type="EMBL" id="GAA1718257.1"/>
    </source>
</evidence>
<keyword evidence="1" id="KW-1133">Transmembrane helix</keyword>
<organism evidence="2 3">
    <name type="scientific">Kribbella yunnanensis</name>
    <dbReference type="NCBI Taxonomy" id="190194"/>
    <lineage>
        <taxon>Bacteria</taxon>
        <taxon>Bacillati</taxon>
        <taxon>Actinomycetota</taxon>
        <taxon>Actinomycetes</taxon>
        <taxon>Propionibacteriales</taxon>
        <taxon>Kribbellaceae</taxon>
        <taxon>Kribbella</taxon>
    </lineage>
</organism>
<dbReference type="RefSeq" id="WP_344164510.1">
    <property type="nucleotide sequence ID" value="NZ_BAAANF010000029.1"/>
</dbReference>
<dbReference type="Proteomes" id="UP001500280">
    <property type="component" value="Unassembled WGS sequence"/>
</dbReference>
<evidence type="ECO:0000313" key="3">
    <source>
        <dbReference type="Proteomes" id="UP001500280"/>
    </source>
</evidence>
<keyword evidence="1" id="KW-0472">Membrane</keyword>
<name>A0ABN2J5S2_9ACTN</name>
<dbReference type="EMBL" id="BAAANF010000029">
    <property type="protein sequence ID" value="GAA1718257.1"/>
    <property type="molecule type" value="Genomic_DNA"/>
</dbReference>
<sequence>MVGTWQGWIVLAAGSGVSAGLANQLLSWLRDHLQRSFQRDQYLLDLQHQRSILLDQRRHEAQLRAEQAHYDARSVHLPLAQSIHAWLYNEWALRFGNEVAYTPKAISPVVLQGPSDVLTQVGELAVAHPTRRVRELARALDSEIETCYNFAAPHRAGEPSREQLEAWIAASSRLIEAIHEFPLELIETGDAPQQLSLDA</sequence>
<reference evidence="2 3" key="1">
    <citation type="journal article" date="2019" name="Int. J. Syst. Evol. Microbiol.">
        <title>The Global Catalogue of Microorganisms (GCM) 10K type strain sequencing project: providing services to taxonomists for standard genome sequencing and annotation.</title>
        <authorList>
            <consortium name="The Broad Institute Genomics Platform"/>
            <consortium name="The Broad Institute Genome Sequencing Center for Infectious Disease"/>
            <person name="Wu L."/>
            <person name="Ma J."/>
        </authorList>
    </citation>
    <scope>NUCLEOTIDE SEQUENCE [LARGE SCALE GENOMIC DNA]</scope>
    <source>
        <strain evidence="2 3">JCM 14307</strain>
    </source>
</reference>
<proteinExistence type="predicted"/>
<protein>
    <submittedName>
        <fullName evidence="2">Uncharacterized protein</fullName>
    </submittedName>
</protein>
<keyword evidence="3" id="KW-1185">Reference proteome</keyword>
<keyword evidence="1" id="KW-0812">Transmembrane</keyword>
<evidence type="ECO:0000256" key="1">
    <source>
        <dbReference type="SAM" id="Phobius"/>
    </source>
</evidence>
<comment type="caution">
    <text evidence="2">The sequence shown here is derived from an EMBL/GenBank/DDBJ whole genome shotgun (WGS) entry which is preliminary data.</text>
</comment>
<feature type="transmembrane region" description="Helical" evidence="1">
    <location>
        <begin position="6"/>
        <end position="29"/>
    </location>
</feature>
<gene>
    <name evidence="2" type="ORF">GCM10009745_78790</name>
</gene>
<accession>A0ABN2J5S2</accession>